<evidence type="ECO:0000313" key="9">
    <source>
        <dbReference type="Proteomes" id="UP001162891"/>
    </source>
</evidence>
<dbReference type="InterPro" id="IPR037185">
    <property type="entry name" value="EmrE-like"/>
</dbReference>
<feature type="domain" description="EamA" evidence="7">
    <location>
        <begin position="147"/>
        <end position="279"/>
    </location>
</feature>
<evidence type="ECO:0000313" key="8">
    <source>
        <dbReference type="EMBL" id="BDG01519.1"/>
    </source>
</evidence>
<sequence length="299" mass="30433">MTRRGWILFLALGVIWGVPYLLIKVAVRELTPASLVFLRTALGAVLLLPVVIRHGNLRALLAHWRPIALFTVVEMGIPWLLLSHAEQHVTSSLAGLFMASVPLVGGVLARVTGGHEPLGVRRSVGLVVGLAGVVALLGLDLGRGDTLAIVALAIVALGYAVGPMIISRRLADLPVLDVVAASLALCAIGYAPAGLAQLPATMPALDVIGAVVVLGVACTAVAFLLFFRLIAEVGPVRATVITYVNPAVAVAAGVALLGEPFTLGTGAGFVLILAGSWLATGPASVGSGAAEPGETVAAE</sequence>
<evidence type="ECO:0000256" key="6">
    <source>
        <dbReference type="SAM" id="Phobius"/>
    </source>
</evidence>
<proteinExistence type="inferred from homology"/>
<feature type="transmembrane region" description="Helical" evidence="6">
    <location>
        <begin position="173"/>
        <end position="195"/>
    </location>
</feature>
<evidence type="ECO:0000256" key="1">
    <source>
        <dbReference type="ARBA" id="ARBA00004141"/>
    </source>
</evidence>
<evidence type="ECO:0000256" key="3">
    <source>
        <dbReference type="ARBA" id="ARBA00022692"/>
    </source>
</evidence>
<comment type="similarity">
    <text evidence="2">Belongs to the EamA transporter family.</text>
</comment>
<feature type="transmembrane region" description="Helical" evidence="6">
    <location>
        <begin position="263"/>
        <end position="280"/>
    </location>
</feature>
<dbReference type="Proteomes" id="UP001162891">
    <property type="component" value="Chromosome"/>
</dbReference>
<comment type="subcellular location">
    <subcellularLocation>
        <location evidence="1">Membrane</location>
        <topology evidence="1">Multi-pass membrane protein</topology>
    </subcellularLocation>
</comment>
<feature type="transmembrane region" description="Helical" evidence="6">
    <location>
        <begin position="207"/>
        <end position="227"/>
    </location>
</feature>
<dbReference type="PANTHER" id="PTHR32322">
    <property type="entry name" value="INNER MEMBRANE TRANSPORTER"/>
    <property type="match status" value="1"/>
</dbReference>
<dbReference type="EMBL" id="AP025591">
    <property type="protein sequence ID" value="BDG01519.1"/>
    <property type="molecule type" value="Genomic_DNA"/>
</dbReference>
<keyword evidence="9" id="KW-1185">Reference proteome</keyword>
<feature type="domain" description="EamA" evidence="7">
    <location>
        <begin position="5"/>
        <end position="136"/>
    </location>
</feature>
<dbReference type="SUPFAM" id="SSF103481">
    <property type="entry name" value="Multidrug resistance efflux transporter EmrE"/>
    <property type="match status" value="2"/>
</dbReference>
<name>A0ABM7WPX1_9BACT</name>
<feature type="transmembrane region" description="Helical" evidence="6">
    <location>
        <begin position="33"/>
        <end position="52"/>
    </location>
</feature>
<organism evidence="8 9">
    <name type="scientific">Anaeromyxobacter oryzae</name>
    <dbReference type="NCBI Taxonomy" id="2918170"/>
    <lineage>
        <taxon>Bacteria</taxon>
        <taxon>Pseudomonadati</taxon>
        <taxon>Myxococcota</taxon>
        <taxon>Myxococcia</taxon>
        <taxon>Myxococcales</taxon>
        <taxon>Cystobacterineae</taxon>
        <taxon>Anaeromyxobacteraceae</taxon>
        <taxon>Anaeromyxobacter</taxon>
    </lineage>
</organism>
<dbReference type="Pfam" id="PF00892">
    <property type="entry name" value="EamA"/>
    <property type="match status" value="2"/>
</dbReference>
<feature type="transmembrane region" description="Helical" evidence="6">
    <location>
        <begin position="93"/>
        <end position="111"/>
    </location>
</feature>
<gene>
    <name evidence="8" type="ORF">AMOR_05150</name>
</gene>
<feature type="transmembrane region" description="Helical" evidence="6">
    <location>
        <begin position="64"/>
        <end position="81"/>
    </location>
</feature>
<feature type="transmembrane region" description="Helical" evidence="6">
    <location>
        <begin position="123"/>
        <end position="141"/>
    </location>
</feature>
<evidence type="ECO:0000259" key="7">
    <source>
        <dbReference type="Pfam" id="PF00892"/>
    </source>
</evidence>
<evidence type="ECO:0000256" key="5">
    <source>
        <dbReference type="ARBA" id="ARBA00023136"/>
    </source>
</evidence>
<keyword evidence="4 6" id="KW-1133">Transmembrane helix</keyword>
<evidence type="ECO:0000256" key="2">
    <source>
        <dbReference type="ARBA" id="ARBA00007362"/>
    </source>
</evidence>
<keyword evidence="5 6" id="KW-0472">Membrane</keyword>
<dbReference type="PANTHER" id="PTHR32322:SF2">
    <property type="entry name" value="EAMA DOMAIN-CONTAINING PROTEIN"/>
    <property type="match status" value="1"/>
</dbReference>
<dbReference type="InterPro" id="IPR000620">
    <property type="entry name" value="EamA_dom"/>
</dbReference>
<reference evidence="9" key="1">
    <citation type="journal article" date="2022" name="Int. J. Syst. Evol. Microbiol.">
        <title>Anaeromyxobacter oryzae sp. nov., Anaeromyxobacter diazotrophicus sp. nov. and Anaeromyxobacter paludicola sp. nov., isolated from paddy soils.</title>
        <authorList>
            <person name="Itoh H."/>
            <person name="Xu Z."/>
            <person name="Mise K."/>
            <person name="Masuda Y."/>
            <person name="Ushijima N."/>
            <person name="Hayakawa C."/>
            <person name="Shiratori Y."/>
            <person name="Senoo K."/>
        </authorList>
    </citation>
    <scope>NUCLEOTIDE SEQUENCE [LARGE SCALE GENOMIC DNA]</scope>
    <source>
        <strain evidence="9">Red232</strain>
    </source>
</reference>
<protein>
    <submittedName>
        <fullName evidence="8">Membrane protein</fullName>
    </submittedName>
</protein>
<keyword evidence="3 6" id="KW-0812">Transmembrane</keyword>
<feature type="transmembrane region" description="Helical" evidence="6">
    <location>
        <begin position="239"/>
        <end position="257"/>
    </location>
</feature>
<feature type="transmembrane region" description="Helical" evidence="6">
    <location>
        <begin position="7"/>
        <end position="27"/>
    </location>
</feature>
<evidence type="ECO:0000256" key="4">
    <source>
        <dbReference type="ARBA" id="ARBA00022989"/>
    </source>
</evidence>
<dbReference type="RefSeq" id="WP_248358126.1">
    <property type="nucleotide sequence ID" value="NZ_AP025591.1"/>
</dbReference>
<feature type="transmembrane region" description="Helical" evidence="6">
    <location>
        <begin position="147"/>
        <end position="166"/>
    </location>
</feature>
<accession>A0ABM7WPX1</accession>
<dbReference type="InterPro" id="IPR050638">
    <property type="entry name" value="AA-Vitamin_Transporters"/>
</dbReference>